<accession>A0ACB6Q9L9</accession>
<comment type="caution">
    <text evidence="1">The sequence shown here is derived from an EMBL/GenBank/DDBJ whole genome shotgun (WGS) entry which is preliminary data.</text>
</comment>
<name>A0ACB6Q9L9_9PLEO</name>
<proteinExistence type="predicted"/>
<protein>
    <submittedName>
        <fullName evidence="1">Uncharacterized protein</fullName>
    </submittedName>
</protein>
<evidence type="ECO:0000313" key="2">
    <source>
        <dbReference type="Proteomes" id="UP000799755"/>
    </source>
</evidence>
<evidence type="ECO:0000313" key="1">
    <source>
        <dbReference type="EMBL" id="KAF2463575.1"/>
    </source>
</evidence>
<dbReference type="Proteomes" id="UP000799755">
    <property type="component" value="Unassembled WGS sequence"/>
</dbReference>
<gene>
    <name evidence="1" type="ORF">BDR25DRAFT_362579</name>
</gene>
<sequence>MTDLFASDQLTPRKATQGVEHEYRNAQAYHVDGNLTRPGIRLKDGVPIASQVVAGARHVVVAKRPPINRDQKLSCDILSSLDSDLILHSPPTEDVSDVLQKKSSCMEIEKSMYEDPLLAAELDISFLFWPVAKNFLQWCFNIRAGTRNTGPGDCAPIDFNQVNLLLELSVHMVEKNFSLFFKCISEDGNRSLIRFWPPISSIGIQQFTFAGIVISSLMEGMAPSERTKREGSNRSYMLICLAPLLNRCHCQSSHDAPLRSYGKRSKPRD</sequence>
<keyword evidence="2" id="KW-1185">Reference proteome</keyword>
<organism evidence="1 2">
    <name type="scientific">Lindgomyces ingoldianus</name>
    <dbReference type="NCBI Taxonomy" id="673940"/>
    <lineage>
        <taxon>Eukaryota</taxon>
        <taxon>Fungi</taxon>
        <taxon>Dikarya</taxon>
        <taxon>Ascomycota</taxon>
        <taxon>Pezizomycotina</taxon>
        <taxon>Dothideomycetes</taxon>
        <taxon>Pleosporomycetidae</taxon>
        <taxon>Pleosporales</taxon>
        <taxon>Lindgomycetaceae</taxon>
        <taxon>Lindgomyces</taxon>
    </lineage>
</organism>
<reference evidence="1" key="1">
    <citation type="journal article" date="2020" name="Stud. Mycol.">
        <title>101 Dothideomycetes genomes: a test case for predicting lifestyles and emergence of pathogens.</title>
        <authorList>
            <person name="Haridas S."/>
            <person name="Albert R."/>
            <person name="Binder M."/>
            <person name="Bloem J."/>
            <person name="Labutti K."/>
            <person name="Salamov A."/>
            <person name="Andreopoulos B."/>
            <person name="Baker S."/>
            <person name="Barry K."/>
            <person name="Bills G."/>
            <person name="Bluhm B."/>
            <person name="Cannon C."/>
            <person name="Castanera R."/>
            <person name="Culley D."/>
            <person name="Daum C."/>
            <person name="Ezra D."/>
            <person name="Gonzalez J."/>
            <person name="Henrissat B."/>
            <person name="Kuo A."/>
            <person name="Liang C."/>
            <person name="Lipzen A."/>
            <person name="Lutzoni F."/>
            <person name="Magnuson J."/>
            <person name="Mondo S."/>
            <person name="Nolan M."/>
            <person name="Ohm R."/>
            <person name="Pangilinan J."/>
            <person name="Park H.-J."/>
            <person name="Ramirez L."/>
            <person name="Alfaro M."/>
            <person name="Sun H."/>
            <person name="Tritt A."/>
            <person name="Yoshinaga Y."/>
            <person name="Zwiers L.-H."/>
            <person name="Turgeon B."/>
            <person name="Goodwin S."/>
            <person name="Spatafora J."/>
            <person name="Crous P."/>
            <person name="Grigoriev I."/>
        </authorList>
    </citation>
    <scope>NUCLEOTIDE SEQUENCE</scope>
    <source>
        <strain evidence="1">ATCC 200398</strain>
    </source>
</reference>
<dbReference type="EMBL" id="MU003548">
    <property type="protein sequence ID" value="KAF2463575.1"/>
    <property type="molecule type" value="Genomic_DNA"/>
</dbReference>